<evidence type="ECO:0008006" key="5">
    <source>
        <dbReference type="Google" id="ProtNLM"/>
    </source>
</evidence>
<reference evidence="4" key="1">
    <citation type="submission" date="2020-06" db="EMBL/GenBank/DDBJ databases">
        <title>Nostoc edaphicum CCNP1411 genome.</title>
        <authorList>
            <person name="Fidor A."/>
            <person name="Grabski M."/>
            <person name="Gawor J."/>
            <person name="Gromadka R."/>
            <person name="Wegrzyn G."/>
            <person name="Mazur-Marzec H."/>
        </authorList>
    </citation>
    <scope>NUCLEOTIDE SEQUENCE [LARGE SCALE GENOMIC DNA]</scope>
    <source>
        <strain evidence="4">CCNP1411</strain>
    </source>
</reference>
<feature type="compositionally biased region" description="Polar residues" evidence="1">
    <location>
        <begin position="433"/>
        <end position="447"/>
    </location>
</feature>
<dbReference type="KEGG" id="ned:HUN01_16430"/>
<proteinExistence type="predicted"/>
<feature type="compositionally biased region" description="Pro residues" evidence="1">
    <location>
        <begin position="99"/>
        <end position="115"/>
    </location>
</feature>
<evidence type="ECO:0000256" key="2">
    <source>
        <dbReference type="SAM" id="Phobius"/>
    </source>
</evidence>
<dbReference type="EMBL" id="CP054698">
    <property type="protein sequence ID" value="QMS89089.1"/>
    <property type="molecule type" value="Genomic_DNA"/>
</dbReference>
<dbReference type="RefSeq" id="WP_181932148.1">
    <property type="nucleotide sequence ID" value="NZ_CP054698.1"/>
</dbReference>
<dbReference type="AlphaFoldDB" id="A0A7D7LEJ7"/>
<feature type="region of interest" description="Disordered" evidence="1">
    <location>
        <begin position="91"/>
        <end position="121"/>
    </location>
</feature>
<evidence type="ECO:0000313" key="3">
    <source>
        <dbReference type="EMBL" id="QMS89089.1"/>
    </source>
</evidence>
<feature type="region of interest" description="Disordered" evidence="1">
    <location>
        <begin position="157"/>
        <end position="177"/>
    </location>
</feature>
<name>A0A7D7LEJ7_9NOSO</name>
<gene>
    <name evidence="3" type="ORF">HUN01_16430</name>
</gene>
<keyword evidence="2" id="KW-0812">Transmembrane</keyword>
<keyword evidence="2" id="KW-1133">Transmembrane helix</keyword>
<evidence type="ECO:0000313" key="4">
    <source>
        <dbReference type="Proteomes" id="UP000514713"/>
    </source>
</evidence>
<evidence type="ECO:0000256" key="1">
    <source>
        <dbReference type="SAM" id="MobiDB-lite"/>
    </source>
</evidence>
<feature type="transmembrane region" description="Helical" evidence="2">
    <location>
        <begin position="20"/>
        <end position="39"/>
    </location>
</feature>
<protein>
    <recommendedName>
        <fullName evidence="5">TonB family protein</fullName>
    </recommendedName>
</protein>
<feature type="region of interest" description="Disordered" evidence="1">
    <location>
        <begin position="368"/>
        <end position="491"/>
    </location>
</feature>
<feature type="compositionally biased region" description="Polar residues" evidence="1">
    <location>
        <begin position="368"/>
        <end position="396"/>
    </location>
</feature>
<feature type="compositionally biased region" description="Low complexity" evidence="1">
    <location>
        <begin position="459"/>
        <end position="468"/>
    </location>
</feature>
<keyword evidence="2" id="KW-0472">Membrane</keyword>
<keyword evidence="4" id="KW-1185">Reference proteome</keyword>
<feature type="compositionally biased region" description="Polar residues" evidence="1">
    <location>
        <begin position="412"/>
        <end position="424"/>
    </location>
</feature>
<dbReference type="Proteomes" id="UP000514713">
    <property type="component" value="Chromosome"/>
</dbReference>
<accession>A0A7D7LEJ7</accession>
<feature type="compositionally biased region" description="Low complexity" evidence="1">
    <location>
        <begin position="158"/>
        <end position="168"/>
    </location>
</feature>
<organism evidence="3 4">
    <name type="scientific">Nostoc edaphicum CCNP1411</name>
    <dbReference type="NCBI Taxonomy" id="1472755"/>
    <lineage>
        <taxon>Bacteria</taxon>
        <taxon>Bacillati</taxon>
        <taxon>Cyanobacteriota</taxon>
        <taxon>Cyanophyceae</taxon>
        <taxon>Nostocales</taxon>
        <taxon>Nostocaceae</taxon>
        <taxon>Nostoc</taxon>
    </lineage>
</organism>
<feature type="compositionally biased region" description="Polar residues" evidence="1">
    <location>
        <begin position="477"/>
        <end position="486"/>
    </location>
</feature>
<sequence>MSYVSLLKNIPDILSQPIGIAAIASLGIHGAIAMIVPLMPMESNKPKETASSKTVGLLALSQADQNRLPQSTPQIGLQQLPPIAPLSAPNFSAQTGLPPLAPPPSSQLVLPPLPPSSNNYQVSSLPTRQSLRMIPSNNLRFDASKFDSSKFNTGARFSPSVPSVSDSGSKYEPPKPLAVNRLPELQSQQVPDDILRNAQSPNLSNTAPIATAQVNTTAQMTPSANDASKITQNQLINSLKQAPRSGNTLIGTRVSTSQTANLSLKGTQQTIAQLDSYANLRKEVQQEYPNAEQKSVIRQILPTDKPNLEGAVLGVLVVDADGKVLDIKFQDKLVSPELQSKAREYFNKQSPKGDKQISSYPFNLVFQNNTSNSTGATQEQKPSSLSAPGVNNNQLITPLPAATSKPFPDLQIRNNQPKPTSTGTLKPLAAPGVNSNQPELAPTTTPKPLSELRIRNNQPTPSSTSTTSEPLVLPRVNSGQATSSTESDQKLVERLREVKENRQKSNPEK</sequence>